<organism evidence="2 3">
    <name type="scientific">Lactobacillus helveticus CIRM-BIA 951</name>
    <dbReference type="NCBI Taxonomy" id="1226334"/>
    <lineage>
        <taxon>Bacteria</taxon>
        <taxon>Bacillati</taxon>
        <taxon>Bacillota</taxon>
        <taxon>Bacilli</taxon>
        <taxon>Lactobacillales</taxon>
        <taxon>Lactobacillaceae</taxon>
        <taxon>Lactobacillus</taxon>
    </lineage>
</organism>
<dbReference type="AlphaFoldDB" id="U6F4M7"/>
<evidence type="ECO:0000259" key="1">
    <source>
        <dbReference type="Pfam" id="PF13613"/>
    </source>
</evidence>
<proteinExistence type="predicted"/>
<name>U6F4M7_LACHE</name>
<keyword evidence="3" id="KW-1185">Reference proteome</keyword>
<gene>
    <name evidence="2" type="ORF">LHCIRMBIA951_01769</name>
</gene>
<accession>U6F4M7</accession>
<dbReference type="Proteomes" id="UP000017248">
    <property type="component" value="Unassembled WGS sequence"/>
</dbReference>
<sequence length="117" mass="13749">MPKAAIEDLLLATLQYLKEYRTYEQIAADYGVHDSNLIRRSHWAEETLVKHDFNIGKQEIKPDDVVLIDATEVKIQRQKKTSSLLFRQEKAARFKNPGDYRHYRQNYSFRQLPGIPA</sequence>
<evidence type="ECO:0000313" key="2">
    <source>
        <dbReference type="EMBL" id="CDI58921.1"/>
    </source>
</evidence>
<dbReference type="Pfam" id="PF13613">
    <property type="entry name" value="HTH_Tnp_4"/>
    <property type="match status" value="1"/>
</dbReference>
<protein>
    <submittedName>
        <fullName evidence="2">IS1381, transposase OrfA</fullName>
    </submittedName>
</protein>
<dbReference type="STRING" id="1587.ALV80_03915"/>
<evidence type="ECO:0000313" key="3">
    <source>
        <dbReference type="Proteomes" id="UP000017248"/>
    </source>
</evidence>
<feature type="domain" description="Transposase Helix-turn-helix" evidence="1">
    <location>
        <begin position="6"/>
        <end position="50"/>
    </location>
</feature>
<comment type="caution">
    <text evidence="2">The sequence shown here is derived from an EMBL/GenBank/DDBJ whole genome shotgun (WGS) entry which is preliminary data.</text>
</comment>
<reference evidence="2" key="1">
    <citation type="submission" date="2013-09" db="EMBL/GenBank/DDBJ databases">
        <title>Draft Genome Sequence of five Lactobacillus helveticus strains CIRM-BIA 101T, 103, 104, 951 and 953 isolated from milk product.</title>
        <authorList>
            <person name="Valence F."/>
            <person name="Chuat V."/>
            <person name="Ma L."/>
            <person name="Creno S."/>
            <person name="Falentin H."/>
            <person name="Lortal S."/>
            <person name="Bizet C."/>
            <person name="Clermont D."/>
            <person name="Loux V."/>
            <person name="Bouchier C."/>
            <person name="Cousin S."/>
        </authorList>
    </citation>
    <scope>NUCLEOTIDE SEQUENCE [LARGE SCALE GENOMIC DNA]</scope>
    <source>
        <strain evidence="2">CIRM-BIA 951</strain>
    </source>
</reference>
<dbReference type="HOGENOM" id="CLU_073820_3_0_9"/>
<dbReference type="EMBL" id="CBUK010000122">
    <property type="protein sequence ID" value="CDI58921.1"/>
    <property type="molecule type" value="Genomic_DNA"/>
</dbReference>
<dbReference type="InterPro" id="IPR027805">
    <property type="entry name" value="Transposase_HTH_dom"/>
</dbReference>